<dbReference type="Proteomes" id="UP000326354">
    <property type="component" value="Chromosome"/>
</dbReference>
<dbReference type="RefSeq" id="WP_151967557.1">
    <property type="nucleotide sequence ID" value="NZ_AP019860.1"/>
</dbReference>
<dbReference type="AlphaFoldDB" id="A0A5S9IMM4"/>
<evidence type="ECO:0000313" key="1">
    <source>
        <dbReference type="EMBL" id="BBM83355.1"/>
    </source>
</evidence>
<reference evidence="1 2" key="1">
    <citation type="submission" date="2019-08" db="EMBL/GenBank/DDBJ databases">
        <title>Complete genome sequence of Candidatus Uab amorphum.</title>
        <authorList>
            <person name="Shiratori T."/>
            <person name="Suzuki S."/>
            <person name="Kakizawa Y."/>
            <person name="Ishida K."/>
        </authorList>
    </citation>
    <scope>NUCLEOTIDE SEQUENCE [LARGE SCALE GENOMIC DNA]</scope>
    <source>
        <strain evidence="1 2">SRT547</strain>
    </source>
</reference>
<protein>
    <submittedName>
        <fullName evidence="1">UPF0174 protein</fullName>
    </submittedName>
</protein>
<organism evidence="1 2">
    <name type="scientific">Uabimicrobium amorphum</name>
    <dbReference type="NCBI Taxonomy" id="2596890"/>
    <lineage>
        <taxon>Bacteria</taxon>
        <taxon>Pseudomonadati</taxon>
        <taxon>Planctomycetota</taxon>
        <taxon>Candidatus Uabimicrobiia</taxon>
        <taxon>Candidatus Uabimicrobiales</taxon>
        <taxon>Candidatus Uabimicrobiaceae</taxon>
        <taxon>Candidatus Uabimicrobium</taxon>
    </lineage>
</organism>
<proteinExistence type="predicted"/>
<sequence>MSVSENIHNRDLVYLYKKSNKQKLREIYKRHKIQDSQPIEKLVEQILYDGSNGIGYWIWGAANYLDLVQKVASQMKIKKDVIKTNSVLKIEQAILDKMSHEILQKASPEERRDIQNILLKASKKYKSRSSIILTSGSVVTTLISTVGRQVATQIIQQIMTRIAARFAARELAKRGATIVTTAIPIINVIMWSWTVIDLAGPAYRKIVPTVIETSLIRLEFGD</sequence>
<keyword evidence="2" id="KW-1185">Reference proteome</keyword>
<dbReference type="KEGG" id="uam:UABAM_01707"/>
<gene>
    <name evidence="1" type="ORF">UABAM_01707</name>
</gene>
<accession>A0A5S9IMM4</accession>
<name>A0A5S9IMM4_UABAM</name>
<dbReference type="EMBL" id="AP019860">
    <property type="protein sequence ID" value="BBM83355.1"/>
    <property type="molecule type" value="Genomic_DNA"/>
</dbReference>
<dbReference type="OrthoDB" id="9128717at2"/>
<evidence type="ECO:0000313" key="2">
    <source>
        <dbReference type="Proteomes" id="UP000326354"/>
    </source>
</evidence>